<feature type="non-terminal residue" evidence="1">
    <location>
        <position position="1"/>
    </location>
</feature>
<dbReference type="Proteomes" id="UP000410492">
    <property type="component" value="Unassembled WGS sequence"/>
</dbReference>
<proteinExistence type="predicted"/>
<name>A0A653DFU6_CALMS</name>
<organism evidence="1 2">
    <name type="scientific">Callosobruchus maculatus</name>
    <name type="common">Southern cowpea weevil</name>
    <name type="synonym">Pulse bruchid</name>
    <dbReference type="NCBI Taxonomy" id="64391"/>
    <lineage>
        <taxon>Eukaryota</taxon>
        <taxon>Metazoa</taxon>
        <taxon>Ecdysozoa</taxon>
        <taxon>Arthropoda</taxon>
        <taxon>Hexapoda</taxon>
        <taxon>Insecta</taxon>
        <taxon>Pterygota</taxon>
        <taxon>Neoptera</taxon>
        <taxon>Endopterygota</taxon>
        <taxon>Coleoptera</taxon>
        <taxon>Polyphaga</taxon>
        <taxon>Cucujiformia</taxon>
        <taxon>Chrysomeloidea</taxon>
        <taxon>Chrysomelidae</taxon>
        <taxon>Bruchinae</taxon>
        <taxon>Bruchini</taxon>
        <taxon>Callosobruchus</taxon>
    </lineage>
</organism>
<keyword evidence="2" id="KW-1185">Reference proteome</keyword>
<dbReference type="EMBL" id="CAACVG010011875">
    <property type="protein sequence ID" value="VEN59070.1"/>
    <property type="molecule type" value="Genomic_DNA"/>
</dbReference>
<evidence type="ECO:0000313" key="2">
    <source>
        <dbReference type="Proteomes" id="UP000410492"/>
    </source>
</evidence>
<evidence type="ECO:0000313" key="1">
    <source>
        <dbReference type="EMBL" id="VEN59070.1"/>
    </source>
</evidence>
<reference evidence="1 2" key="1">
    <citation type="submission" date="2019-01" db="EMBL/GenBank/DDBJ databases">
        <authorList>
            <person name="Sayadi A."/>
        </authorList>
    </citation>
    <scope>NUCLEOTIDE SEQUENCE [LARGE SCALE GENOMIC DNA]</scope>
</reference>
<protein>
    <submittedName>
        <fullName evidence="1">Uncharacterized protein</fullName>
    </submittedName>
</protein>
<accession>A0A653DFU6</accession>
<sequence length="12" mass="1361">VNFGSRYSHSHA</sequence>
<gene>
    <name evidence="1" type="ORF">CALMAC_LOCUS17226</name>
</gene>